<protein>
    <submittedName>
        <fullName evidence="1">Uncharacterized protein</fullName>
    </submittedName>
</protein>
<sequence>MKCLRRRDDDFTWPYISSQTLTPRRHQLEYMYMPCSCSCSCSGLPSSITIELGDEAAATEPTRGCDCICEELLKVENYLRQPPLAELNEDIFATI</sequence>
<keyword evidence="2" id="KW-1185">Reference proteome</keyword>
<dbReference type="Proteomes" id="UP001642260">
    <property type="component" value="Unassembled WGS sequence"/>
</dbReference>
<dbReference type="AlphaFoldDB" id="A0ABC8JHT0"/>
<evidence type="ECO:0000313" key="1">
    <source>
        <dbReference type="EMBL" id="CAH8328365.1"/>
    </source>
</evidence>
<accession>A0ABC8JHT0</accession>
<reference evidence="1 2" key="1">
    <citation type="submission" date="2022-03" db="EMBL/GenBank/DDBJ databases">
        <authorList>
            <person name="Macdonald S."/>
            <person name="Ahmed S."/>
            <person name="Newling K."/>
        </authorList>
    </citation>
    <scope>NUCLEOTIDE SEQUENCE [LARGE SCALE GENOMIC DNA]</scope>
</reference>
<proteinExistence type="predicted"/>
<name>A0ABC8JHT0_ERUVS</name>
<dbReference type="EMBL" id="CAKOAT010108488">
    <property type="protein sequence ID" value="CAH8328365.1"/>
    <property type="molecule type" value="Genomic_DNA"/>
</dbReference>
<comment type="caution">
    <text evidence="1">The sequence shown here is derived from an EMBL/GenBank/DDBJ whole genome shotgun (WGS) entry which is preliminary data.</text>
</comment>
<evidence type="ECO:0000313" key="2">
    <source>
        <dbReference type="Proteomes" id="UP001642260"/>
    </source>
</evidence>
<gene>
    <name evidence="1" type="ORF">ERUC_LOCUS11343</name>
</gene>
<organism evidence="1 2">
    <name type="scientific">Eruca vesicaria subsp. sativa</name>
    <name type="common">Garden rocket</name>
    <name type="synonym">Eruca sativa</name>
    <dbReference type="NCBI Taxonomy" id="29727"/>
    <lineage>
        <taxon>Eukaryota</taxon>
        <taxon>Viridiplantae</taxon>
        <taxon>Streptophyta</taxon>
        <taxon>Embryophyta</taxon>
        <taxon>Tracheophyta</taxon>
        <taxon>Spermatophyta</taxon>
        <taxon>Magnoliopsida</taxon>
        <taxon>eudicotyledons</taxon>
        <taxon>Gunneridae</taxon>
        <taxon>Pentapetalae</taxon>
        <taxon>rosids</taxon>
        <taxon>malvids</taxon>
        <taxon>Brassicales</taxon>
        <taxon>Brassicaceae</taxon>
        <taxon>Brassiceae</taxon>
        <taxon>Eruca</taxon>
    </lineage>
</organism>